<evidence type="ECO:0000256" key="2">
    <source>
        <dbReference type="ARBA" id="ARBA00023125"/>
    </source>
</evidence>
<evidence type="ECO:0000313" key="6">
    <source>
        <dbReference type="Proteomes" id="UP001354931"/>
    </source>
</evidence>
<dbReference type="SMART" id="SM00342">
    <property type="entry name" value="HTH_ARAC"/>
    <property type="match status" value="1"/>
</dbReference>
<feature type="domain" description="HTH araC/xylS-type" evidence="4">
    <location>
        <begin position="227"/>
        <end position="328"/>
    </location>
</feature>
<proteinExistence type="predicted"/>
<protein>
    <submittedName>
        <fullName evidence="5">AraC family transcriptional regulator</fullName>
    </submittedName>
</protein>
<keyword evidence="1" id="KW-0805">Transcription regulation</keyword>
<evidence type="ECO:0000256" key="1">
    <source>
        <dbReference type="ARBA" id="ARBA00023015"/>
    </source>
</evidence>
<evidence type="ECO:0000313" key="5">
    <source>
        <dbReference type="EMBL" id="MEB8342616.1"/>
    </source>
</evidence>
<keyword evidence="2" id="KW-0238">DNA-binding</keyword>
<evidence type="ECO:0000259" key="4">
    <source>
        <dbReference type="PROSITE" id="PS01124"/>
    </source>
</evidence>
<dbReference type="InterPro" id="IPR009057">
    <property type="entry name" value="Homeodomain-like_sf"/>
</dbReference>
<accession>A0ABU6FID8</accession>
<sequence>MDAGKGQGLAGAANRFSTRSVDEARAVLSQQFYDMKLDTPTAEDFELDADVVLLGGVTLGRMSFGASIRAFIPELEGYHVVAPATGSFDIGQGPAADTQVTAFTGGVLNPTAGFRVGDFSPDCDTLTIKIDKAAMHRQLEIMLGRPVHRHADFRPAFDISRGAGRSWADLARWVALDASSPDGLLQSPMICGRLEQTLLEGLLLATDHRYREALDAPPPSMPAIAVKRVMDVVRDNPAEPWDANRLAAVAHVSLRTLQEAFRSQVRMTPMGYVHEVRLQRVRMLLRTAEPGEITVSEVAYRWGFVHLGRFAQRYRVRFGEPPSRTLAAGWRTARTG</sequence>
<keyword evidence="6" id="KW-1185">Reference proteome</keyword>
<evidence type="ECO:0000256" key="3">
    <source>
        <dbReference type="ARBA" id="ARBA00023163"/>
    </source>
</evidence>
<dbReference type="Pfam" id="PF12833">
    <property type="entry name" value="HTH_18"/>
    <property type="match status" value="1"/>
</dbReference>
<dbReference type="Gene3D" id="1.10.10.60">
    <property type="entry name" value="Homeodomain-like"/>
    <property type="match status" value="1"/>
</dbReference>
<dbReference type="PROSITE" id="PS01124">
    <property type="entry name" value="HTH_ARAC_FAMILY_2"/>
    <property type="match status" value="1"/>
</dbReference>
<keyword evidence="3" id="KW-0804">Transcription</keyword>
<dbReference type="PANTHER" id="PTHR46796:SF12">
    <property type="entry name" value="HTH-TYPE DNA-BINDING TRANSCRIPTIONAL ACTIVATOR EUTR"/>
    <property type="match status" value="1"/>
</dbReference>
<dbReference type="Proteomes" id="UP001354931">
    <property type="component" value="Unassembled WGS sequence"/>
</dbReference>
<organism evidence="5 6">
    <name type="scientific">Streptomyces endophyticus</name>
    <dbReference type="NCBI Taxonomy" id="714166"/>
    <lineage>
        <taxon>Bacteria</taxon>
        <taxon>Bacillati</taxon>
        <taxon>Actinomycetota</taxon>
        <taxon>Actinomycetes</taxon>
        <taxon>Kitasatosporales</taxon>
        <taxon>Streptomycetaceae</taxon>
        <taxon>Streptomyces</taxon>
    </lineage>
</organism>
<gene>
    <name evidence="5" type="ORF">OKJ99_34495</name>
</gene>
<dbReference type="SUPFAM" id="SSF46689">
    <property type="entry name" value="Homeodomain-like"/>
    <property type="match status" value="1"/>
</dbReference>
<dbReference type="PANTHER" id="PTHR46796">
    <property type="entry name" value="HTH-TYPE TRANSCRIPTIONAL ACTIVATOR RHAS-RELATED"/>
    <property type="match status" value="1"/>
</dbReference>
<dbReference type="InterPro" id="IPR050204">
    <property type="entry name" value="AraC_XylS_family_regulators"/>
</dbReference>
<name>A0ABU6FID8_9ACTN</name>
<reference evidence="5 6" key="1">
    <citation type="submission" date="2022-10" db="EMBL/GenBank/DDBJ databases">
        <authorList>
            <person name="Xie J."/>
            <person name="Shen N."/>
        </authorList>
    </citation>
    <scope>NUCLEOTIDE SEQUENCE [LARGE SCALE GENOMIC DNA]</scope>
    <source>
        <strain evidence="5 6">YIM65594</strain>
    </source>
</reference>
<dbReference type="EMBL" id="JAOZYC010000168">
    <property type="protein sequence ID" value="MEB8342616.1"/>
    <property type="molecule type" value="Genomic_DNA"/>
</dbReference>
<dbReference type="InterPro" id="IPR035418">
    <property type="entry name" value="AraC-bd_2"/>
</dbReference>
<dbReference type="InterPro" id="IPR018060">
    <property type="entry name" value="HTH_AraC"/>
</dbReference>
<dbReference type="Pfam" id="PF14525">
    <property type="entry name" value="AraC_binding_2"/>
    <property type="match status" value="1"/>
</dbReference>
<comment type="caution">
    <text evidence="5">The sequence shown here is derived from an EMBL/GenBank/DDBJ whole genome shotgun (WGS) entry which is preliminary data.</text>
</comment>
<dbReference type="RefSeq" id="WP_326022161.1">
    <property type="nucleotide sequence ID" value="NZ_JAOZYC010000168.1"/>
</dbReference>